<dbReference type="KEGG" id="smo:SELMODRAFT_441572"/>
<evidence type="ECO:0000256" key="1">
    <source>
        <dbReference type="ARBA" id="ARBA00004430"/>
    </source>
</evidence>
<dbReference type="InParanoid" id="D8RKR4"/>
<evidence type="ECO:0000259" key="10">
    <source>
        <dbReference type="PROSITE" id="PS50255"/>
    </source>
</evidence>
<keyword evidence="7" id="KW-0966">Cell projection</keyword>
<dbReference type="EMBL" id="GL377582">
    <property type="protein sequence ID" value="EFJ27487.1"/>
    <property type="molecule type" value="Genomic_DNA"/>
</dbReference>
<evidence type="ECO:0000256" key="6">
    <source>
        <dbReference type="ARBA" id="ARBA00023212"/>
    </source>
</evidence>
<evidence type="ECO:0000256" key="9">
    <source>
        <dbReference type="ARBA" id="ARBA00046139"/>
    </source>
</evidence>
<gene>
    <name evidence="11" type="ORF">SELMODRAFT_441572</name>
</gene>
<feature type="domain" description="Cytochrome b5 heme-binding" evidence="10">
    <location>
        <begin position="8"/>
        <end position="122"/>
    </location>
</feature>
<evidence type="ECO:0000256" key="5">
    <source>
        <dbReference type="ARBA" id="ARBA00023004"/>
    </source>
</evidence>
<name>D8RKR4_SELML</name>
<dbReference type="SUPFAM" id="SSF55856">
    <property type="entry name" value="Cytochrome b5-like heme/steroid binding domain"/>
    <property type="match status" value="1"/>
</dbReference>
<keyword evidence="2" id="KW-0963">Cytoplasm</keyword>
<organism evidence="12">
    <name type="scientific">Selaginella moellendorffii</name>
    <name type="common">Spikemoss</name>
    <dbReference type="NCBI Taxonomy" id="88036"/>
    <lineage>
        <taxon>Eukaryota</taxon>
        <taxon>Viridiplantae</taxon>
        <taxon>Streptophyta</taxon>
        <taxon>Embryophyta</taxon>
        <taxon>Tracheophyta</taxon>
        <taxon>Lycopodiopsida</taxon>
        <taxon>Selaginellales</taxon>
        <taxon>Selaginellaceae</taxon>
        <taxon>Selaginella</taxon>
    </lineage>
</organism>
<dbReference type="PROSITE" id="PS50255">
    <property type="entry name" value="CYTOCHROME_B5_2"/>
    <property type="match status" value="1"/>
</dbReference>
<evidence type="ECO:0000256" key="8">
    <source>
        <dbReference type="ARBA" id="ARBA00040649"/>
    </source>
</evidence>
<keyword evidence="12" id="KW-1185">Reference proteome</keyword>
<dbReference type="Pfam" id="PF00173">
    <property type="entry name" value="Cyt-b5"/>
    <property type="match status" value="1"/>
</dbReference>
<dbReference type="SMART" id="SM01117">
    <property type="entry name" value="Cyt-b5"/>
    <property type="match status" value="1"/>
</dbReference>
<dbReference type="PANTHER" id="PTHR21281">
    <property type="entry name" value="CYTOCHROME B5 DOMAIN-CONTAINING PROTEIN 1"/>
    <property type="match status" value="1"/>
</dbReference>
<dbReference type="Gramene" id="EFJ27487">
    <property type="protein sequence ID" value="EFJ27487"/>
    <property type="gene ID" value="SELMODRAFT_441572"/>
</dbReference>
<evidence type="ECO:0000256" key="4">
    <source>
        <dbReference type="ARBA" id="ARBA00022723"/>
    </source>
</evidence>
<evidence type="ECO:0000256" key="3">
    <source>
        <dbReference type="ARBA" id="ARBA00022617"/>
    </source>
</evidence>
<dbReference type="InterPro" id="IPR052320">
    <property type="entry name" value="Cytochrome_b5_domain"/>
</dbReference>
<dbReference type="STRING" id="88036.D8RKR4"/>
<dbReference type="Gene3D" id="3.10.120.10">
    <property type="entry name" value="Cytochrome b5-like heme/steroid binding domain"/>
    <property type="match status" value="1"/>
</dbReference>
<comment type="subcellular location">
    <subcellularLocation>
        <location evidence="1">Cytoplasm</location>
        <location evidence="1">Cytoskeleton</location>
        <location evidence="1">Cilium axoneme</location>
    </subcellularLocation>
</comment>
<dbReference type="GO" id="GO:0046872">
    <property type="term" value="F:metal ion binding"/>
    <property type="evidence" value="ECO:0007669"/>
    <property type="project" value="UniProtKB-KW"/>
</dbReference>
<keyword evidence="6" id="KW-0206">Cytoskeleton</keyword>
<evidence type="ECO:0000256" key="7">
    <source>
        <dbReference type="ARBA" id="ARBA00023273"/>
    </source>
</evidence>
<dbReference type="AlphaFoldDB" id="D8RKR4"/>
<proteinExistence type="predicted"/>
<comment type="function">
    <text evidence="9">Radial spoke stalk protein that binds heme under oxidizing conditions. Required for the coordinated beating of multiple cilia maybe by functioning in a redox signaling pathway.</text>
</comment>
<keyword evidence="4" id="KW-0479">Metal-binding</keyword>
<reference evidence="11 12" key="1">
    <citation type="journal article" date="2011" name="Science">
        <title>The Selaginella genome identifies genetic changes associated with the evolution of vascular plants.</title>
        <authorList>
            <person name="Banks J.A."/>
            <person name="Nishiyama T."/>
            <person name="Hasebe M."/>
            <person name="Bowman J.L."/>
            <person name="Gribskov M."/>
            <person name="dePamphilis C."/>
            <person name="Albert V.A."/>
            <person name="Aono N."/>
            <person name="Aoyama T."/>
            <person name="Ambrose B.A."/>
            <person name="Ashton N.W."/>
            <person name="Axtell M.J."/>
            <person name="Barker E."/>
            <person name="Barker M.S."/>
            <person name="Bennetzen J.L."/>
            <person name="Bonawitz N.D."/>
            <person name="Chapple C."/>
            <person name="Cheng C."/>
            <person name="Correa L.G."/>
            <person name="Dacre M."/>
            <person name="DeBarry J."/>
            <person name="Dreyer I."/>
            <person name="Elias M."/>
            <person name="Engstrom E.M."/>
            <person name="Estelle M."/>
            <person name="Feng L."/>
            <person name="Finet C."/>
            <person name="Floyd S.K."/>
            <person name="Frommer W.B."/>
            <person name="Fujita T."/>
            <person name="Gramzow L."/>
            <person name="Gutensohn M."/>
            <person name="Harholt J."/>
            <person name="Hattori M."/>
            <person name="Heyl A."/>
            <person name="Hirai T."/>
            <person name="Hiwatashi Y."/>
            <person name="Ishikawa M."/>
            <person name="Iwata M."/>
            <person name="Karol K.G."/>
            <person name="Koehler B."/>
            <person name="Kolukisaoglu U."/>
            <person name="Kubo M."/>
            <person name="Kurata T."/>
            <person name="Lalonde S."/>
            <person name="Li K."/>
            <person name="Li Y."/>
            <person name="Litt A."/>
            <person name="Lyons E."/>
            <person name="Manning G."/>
            <person name="Maruyama T."/>
            <person name="Michael T.P."/>
            <person name="Mikami K."/>
            <person name="Miyazaki S."/>
            <person name="Morinaga S."/>
            <person name="Murata T."/>
            <person name="Mueller-Roeber B."/>
            <person name="Nelson D.R."/>
            <person name="Obara M."/>
            <person name="Oguri Y."/>
            <person name="Olmstead R.G."/>
            <person name="Onodera N."/>
            <person name="Petersen B.L."/>
            <person name="Pils B."/>
            <person name="Prigge M."/>
            <person name="Rensing S.A."/>
            <person name="Riano-Pachon D.M."/>
            <person name="Roberts A.W."/>
            <person name="Sato Y."/>
            <person name="Scheller H.V."/>
            <person name="Schulz B."/>
            <person name="Schulz C."/>
            <person name="Shakirov E.V."/>
            <person name="Shibagaki N."/>
            <person name="Shinohara N."/>
            <person name="Shippen D.E."/>
            <person name="Soerensen I."/>
            <person name="Sotooka R."/>
            <person name="Sugimoto N."/>
            <person name="Sugita M."/>
            <person name="Sumikawa N."/>
            <person name="Tanurdzic M."/>
            <person name="Theissen G."/>
            <person name="Ulvskov P."/>
            <person name="Wakazuki S."/>
            <person name="Weng J.K."/>
            <person name="Willats W.W."/>
            <person name="Wipf D."/>
            <person name="Wolf P.G."/>
            <person name="Yang L."/>
            <person name="Zimmer A.D."/>
            <person name="Zhu Q."/>
            <person name="Mitros T."/>
            <person name="Hellsten U."/>
            <person name="Loque D."/>
            <person name="Otillar R."/>
            <person name="Salamov A."/>
            <person name="Schmutz J."/>
            <person name="Shapiro H."/>
            <person name="Lindquist E."/>
            <person name="Lucas S."/>
            <person name="Rokhsar D."/>
            <person name="Grigoriev I.V."/>
        </authorList>
    </citation>
    <scope>NUCLEOTIDE SEQUENCE [LARGE SCALE GENOMIC DNA]</scope>
</reference>
<dbReference type="InterPro" id="IPR036400">
    <property type="entry name" value="Cyt_B5-like_heme/steroid_sf"/>
</dbReference>
<dbReference type="Proteomes" id="UP000001514">
    <property type="component" value="Unassembled WGS sequence"/>
</dbReference>
<dbReference type="eggNOG" id="KOG0537">
    <property type="taxonomic scope" value="Eukaryota"/>
</dbReference>
<dbReference type="HOGENOM" id="CLU_081983_0_0_1"/>
<accession>D8RKR4</accession>
<dbReference type="InterPro" id="IPR001199">
    <property type="entry name" value="Cyt_B5-like_heme/steroid-bd"/>
</dbReference>
<dbReference type="OMA" id="DLTHFFH"/>
<sequence length="225" mass="25754">MACPRRSSRWYTANEVKEHCTLGDCWVTSLGTVYDVTKLIPKNPGVLGKLLVYEAGGDISHWFDAKTGSVKLYRDPVSNVETFDVPQGRFVHIPPTGPRTDWNSGYPFDWWNDPEYIIGKLSRKTRMVRIKNVLIDHEILLEVPSEENVQHILERYLAYNAHANSYTWKAMCVNDKKEFVDLSMEKTLTENGIADEADLFVSLGLASYFYIPVVHIYFNDDLTVA</sequence>
<keyword evidence="5" id="KW-0408">Iron</keyword>
<evidence type="ECO:0000313" key="11">
    <source>
        <dbReference type="EMBL" id="EFJ27487.1"/>
    </source>
</evidence>
<evidence type="ECO:0000313" key="12">
    <source>
        <dbReference type="Proteomes" id="UP000001514"/>
    </source>
</evidence>
<dbReference type="GO" id="GO:0005930">
    <property type="term" value="C:axoneme"/>
    <property type="evidence" value="ECO:0007669"/>
    <property type="project" value="UniProtKB-SubCell"/>
</dbReference>
<keyword evidence="3" id="KW-0349">Heme</keyword>
<protein>
    <recommendedName>
        <fullName evidence="8">Cytochrome b5 domain-containing protein 1</fullName>
    </recommendedName>
</protein>
<evidence type="ECO:0000256" key="2">
    <source>
        <dbReference type="ARBA" id="ARBA00022490"/>
    </source>
</evidence>
<dbReference type="PANTHER" id="PTHR21281:SF0">
    <property type="entry name" value="CYTOCHROME B5 DOMAIN-CONTAINING PROTEIN 1"/>
    <property type="match status" value="1"/>
</dbReference>